<protein>
    <submittedName>
        <fullName evidence="14">Protein wntless-like protein</fullName>
    </submittedName>
</protein>
<dbReference type="GO" id="GO:0006886">
    <property type="term" value="P:intracellular protein transport"/>
    <property type="evidence" value="ECO:0007669"/>
    <property type="project" value="TreeGrafter"/>
</dbReference>
<dbReference type="WBParaSite" id="PSAMB.scaffold5564size11397.g26850.t1">
    <property type="protein sequence ID" value="PSAMB.scaffold5564size11397.g26850.t1"/>
    <property type="gene ID" value="PSAMB.scaffold5564size11397.g26850"/>
</dbReference>
<dbReference type="PANTHER" id="PTHR13449:SF2">
    <property type="entry name" value="PROTEIN WNTLESS HOMOLOG"/>
    <property type="match status" value="1"/>
</dbReference>
<dbReference type="PANTHER" id="PTHR13449">
    <property type="entry name" value="INTEGRAL MEMBRANE PROTEIN GPR177"/>
    <property type="match status" value="1"/>
</dbReference>
<evidence type="ECO:0000256" key="6">
    <source>
        <dbReference type="ARBA" id="ARBA00022692"/>
    </source>
</evidence>
<name>A0A914WVL3_9BILA</name>
<feature type="transmembrane region" description="Helical" evidence="10">
    <location>
        <begin position="478"/>
        <end position="501"/>
    </location>
</feature>
<evidence type="ECO:0000256" key="7">
    <source>
        <dbReference type="ARBA" id="ARBA00022989"/>
    </source>
</evidence>
<keyword evidence="8" id="KW-0333">Golgi apparatus</keyword>
<evidence type="ECO:0000256" key="4">
    <source>
        <dbReference type="ARBA" id="ARBA00022473"/>
    </source>
</evidence>
<evidence type="ECO:0000313" key="13">
    <source>
        <dbReference type="Proteomes" id="UP000887566"/>
    </source>
</evidence>
<dbReference type="GO" id="GO:0010008">
    <property type="term" value="C:endosome membrane"/>
    <property type="evidence" value="ECO:0007669"/>
    <property type="project" value="UniProtKB-SubCell"/>
</dbReference>
<evidence type="ECO:0000256" key="8">
    <source>
        <dbReference type="ARBA" id="ARBA00023034"/>
    </source>
</evidence>
<comment type="similarity">
    <text evidence="3">Belongs to the wntless family.</text>
</comment>
<sequence>MSGAVIENLSTRKLCFMLASLLAAAIVFFLVGGLISPEPSSSMSFLMTKCEDRALKNDWLYLRPKMNCKPLHFETYVPQPGGNLRDVVFVAQMPHVRGGITLEYSPWFQFLLGLLDIDIEYDPDRHLAENALLQLEVRLGYRTHDDPPTTWHELISTTVTRRLDCSIAEDKKEPNAAYNCSVMDLFELGSNAYPFYLINIRLPVNEEQCMKDPSGPNCAIGRLKDLSIIEIHQNGGFTKIWLAMKTLLTPFVLAATIWYWSRIRQLTRQPYLLEKAIFALGVSLASLDFPLEWLSLWFRLPFMLLVCDLRQGLFYAMLFSFWLIFTGEHLIEDSSRNSLIAYWRHLAFVVVASLCLLVYDMCERGIQLSNPFYSIWSTSVGTNLAYAIIYVASLCALLYFVFLVYKVGRVWSTIKRKRAAALQMNRNRRLKFEMIIYRFKFLMALTVVCAGFTIASYIMKQYGESQMHSDEFMESPLVNSTSAFFTGTFGLWNIYVILLLAMYAPSHKQYAGAVRVDDDDDDLGEPTATEQSVLATFVKPAVD</sequence>
<comment type="subcellular location">
    <subcellularLocation>
        <location evidence="1">Endosome membrane</location>
        <topology evidence="1">Multi-pass membrane protein</topology>
    </subcellularLocation>
    <subcellularLocation>
        <location evidence="2">Golgi apparatus membrane</location>
        <topology evidence="2">Multi-pass membrane protein</topology>
    </subcellularLocation>
</comment>
<keyword evidence="4" id="KW-0217">Developmental protein</keyword>
<evidence type="ECO:0000256" key="10">
    <source>
        <dbReference type="SAM" id="Phobius"/>
    </source>
</evidence>
<dbReference type="Pfam" id="PF21883">
    <property type="entry name" value="WLS_GOLD"/>
    <property type="match status" value="1"/>
</dbReference>
<dbReference type="Proteomes" id="UP000887566">
    <property type="component" value="Unplaced"/>
</dbReference>
<evidence type="ECO:0000256" key="9">
    <source>
        <dbReference type="ARBA" id="ARBA00023136"/>
    </source>
</evidence>
<dbReference type="GO" id="GO:0000139">
    <property type="term" value="C:Golgi membrane"/>
    <property type="evidence" value="ECO:0007669"/>
    <property type="project" value="UniProtKB-SubCell"/>
</dbReference>
<evidence type="ECO:0000256" key="1">
    <source>
        <dbReference type="ARBA" id="ARBA00004337"/>
    </source>
</evidence>
<feature type="transmembrane region" description="Helical" evidence="10">
    <location>
        <begin position="240"/>
        <end position="260"/>
    </location>
</feature>
<evidence type="ECO:0000256" key="5">
    <source>
        <dbReference type="ARBA" id="ARBA00022687"/>
    </source>
</evidence>
<reference evidence="14" key="1">
    <citation type="submission" date="2022-11" db="UniProtKB">
        <authorList>
            <consortium name="WormBaseParasite"/>
        </authorList>
    </citation>
    <scope>IDENTIFICATION</scope>
</reference>
<keyword evidence="13" id="KW-1185">Reference proteome</keyword>
<dbReference type="GO" id="GO:0016055">
    <property type="term" value="P:Wnt signaling pathway"/>
    <property type="evidence" value="ECO:0007669"/>
    <property type="project" value="UniProtKB-KW"/>
</dbReference>
<feature type="transmembrane region" description="Helical" evidence="10">
    <location>
        <begin position="272"/>
        <end position="293"/>
    </location>
</feature>
<dbReference type="GO" id="GO:0017147">
    <property type="term" value="F:Wnt-protein binding"/>
    <property type="evidence" value="ECO:0007669"/>
    <property type="project" value="InterPro"/>
</dbReference>
<proteinExistence type="inferred from homology"/>
<evidence type="ECO:0000256" key="2">
    <source>
        <dbReference type="ARBA" id="ARBA00004653"/>
    </source>
</evidence>
<dbReference type="InterPro" id="IPR009551">
    <property type="entry name" value="Wntless"/>
</dbReference>
<feature type="domain" description="Wntless GOLD" evidence="12">
    <location>
        <begin position="48"/>
        <end position="233"/>
    </location>
</feature>
<evidence type="ECO:0000259" key="11">
    <source>
        <dbReference type="Pfam" id="PF06664"/>
    </source>
</evidence>
<keyword evidence="6 10" id="KW-0812">Transmembrane</keyword>
<evidence type="ECO:0000259" key="12">
    <source>
        <dbReference type="Pfam" id="PF21883"/>
    </source>
</evidence>
<dbReference type="InterPro" id="IPR053936">
    <property type="entry name" value="WLS_GOLD"/>
</dbReference>
<keyword evidence="5" id="KW-0879">Wnt signaling pathway</keyword>
<feature type="transmembrane region" description="Helical" evidence="10">
    <location>
        <begin position="435"/>
        <end position="458"/>
    </location>
</feature>
<feature type="transmembrane region" description="Helical" evidence="10">
    <location>
        <begin position="342"/>
        <end position="359"/>
    </location>
</feature>
<evidence type="ECO:0000313" key="14">
    <source>
        <dbReference type="WBParaSite" id="PSAMB.scaffold5564size11397.g26850.t1"/>
    </source>
</evidence>
<feature type="transmembrane region" description="Helical" evidence="10">
    <location>
        <begin position="313"/>
        <end position="330"/>
    </location>
</feature>
<dbReference type="InterPro" id="IPR047843">
    <property type="entry name" value="WLS-like_TM"/>
</dbReference>
<keyword evidence="9 10" id="KW-0472">Membrane</keyword>
<feature type="transmembrane region" description="Helical" evidence="10">
    <location>
        <begin position="384"/>
        <end position="408"/>
    </location>
</feature>
<organism evidence="13 14">
    <name type="scientific">Plectus sambesii</name>
    <dbReference type="NCBI Taxonomy" id="2011161"/>
    <lineage>
        <taxon>Eukaryota</taxon>
        <taxon>Metazoa</taxon>
        <taxon>Ecdysozoa</taxon>
        <taxon>Nematoda</taxon>
        <taxon>Chromadorea</taxon>
        <taxon>Plectida</taxon>
        <taxon>Plectina</taxon>
        <taxon>Plectoidea</taxon>
        <taxon>Plectidae</taxon>
        <taxon>Plectus</taxon>
    </lineage>
</organism>
<dbReference type="GO" id="GO:0061355">
    <property type="term" value="P:Wnt protein secretion"/>
    <property type="evidence" value="ECO:0007669"/>
    <property type="project" value="TreeGrafter"/>
</dbReference>
<dbReference type="AlphaFoldDB" id="A0A914WVL3"/>
<keyword evidence="7 10" id="KW-1133">Transmembrane helix</keyword>
<feature type="domain" description="Wntless-like transmembrane" evidence="11">
    <location>
        <begin position="234"/>
        <end position="507"/>
    </location>
</feature>
<dbReference type="Pfam" id="PF06664">
    <property type="entry name" value="WLS-like_TM"/>
    <property type="match status" value="1"/>
</dbReference>
<accession>A0A914WVL3</accession>
<feature type="transmembrane region" description="Helical" evidence="10">
    <location>
        <begin position="14"/>
        <end position="35"/>
    </location>
</feature>
<evidence type="ECO:0000256" key="3">
    <source>
        <dbReference type="ARBA" id="ARBA00008148"/>
    </source>
</evidence>